<evidence type="ECO:0000313" key="1">
    <source>
        <dbReference type="EMBL" id="KAI3782186.1"/>
    </source>
</evidence>
<accession>A0ACB9GGQ6</accession>
<organism evidence="1 2">
    <name type="scientific">Cichorium intybus</name>
    <name type="common">Chicory</name>
    <dbReference type="NCBI Taxonomy" id="13427"/>
    <lineage>
        <taxon>Eukaryota</taxon>
        <taxon>Viridiplantae</taxon>
        <taxon>Streptophyta</taxon>
        <taxon>Embryophyta</taxon>
        <taxon>Tracheophyta</taxon>
        <taxon>Spermatophyta</taxon>
        <taxon>Magnoliopsida</taxon>
        <taxon>eudicotyledons</taxon>
        <taxon>Gunneridae</taxon>
        <taxon>Pentapetalae</taxon>
        <taxon>asterids</taxon>
        <taxon>campanulids</taxon>
        <taxon>Asterales</taxon>
        <taxon>Asteraceae</taxon>
        <taxon>Cichorioideae</taxon>
        <taxon>Cichorieae</taxon>
        <taxon>Cichoriinae</taxon>
        <taxon>Cichorium</taxon>
    </lineage>
</organism>
<dbReference type="Proteomes" id="UP001055811">
    <property type="component" value="Linkage Group LG02"/>
</dbReference>
<keyword evidence="2" id="KW-1185">Reference proteome</keyword>
<sequence length="368" mass="41835">MLSWLNRWLVTVEVDCRGKILKICWFCSSPILDGLRVLFVVAAFLPNPSIAIFCRFLSLPLVVSLFAAAPVLRHPLLLRSSLSRIVFRVLGLISVNCSPFVAFIPLHACNIRLVWINLAIFIVLSFTNEDPLIGISYLQLQRTSAPSTPLRAHCHGSHLHEPNPLNFILMGTGMNKRLIPDLKTAKDNFEMALEVDNSNTHARYWLSRLDLRYHVPGQCKAIEAALLVEVANMGDAAAQYELGRNLRIEILGFFFWQKTMSPVYVGNLDPRVSERELQDEFRVYGVLRNVWVARRPPGYAFVEFDDRRDADAIRALDECKGIEVATRKRSRNLEKSYVAAEAVKTSICITTLKFERPSFCVFPVFLFH</sequence>
<proteinExistence type="predicted"/>
<evidence type="ECO:0000313" key="2">
    <source>
        <dbReference type="Proteomes" id="UP001055811"/>
    </source>
</evidence>
<gene>
    <name evidence="1" type="ORF">L2E82_12221</name>
</gene>
<name>A0ACB9GGQ6_CICIN</name>
<protein>
    <submittedName>
        <fullName evidence="1">Uncharacterized protein</fullName>
    </submittedName>
</protein>
<reference evidence="1 2" key="2">
    <citation type="journal article" date="2022" name="Mol. Ecol. Resour.">
        <title>The genomes of chicory, endive, great burdock and yacon provide insights into Asteraceae paleo-polyploidization history and plant inulin production.</title>
        <authorList>
            <person name="Fan W."/>
            <person name="Wang S."/>
            <person name="Wang H."/>
            <person name="Wang A."/>
            <person name="Jiang F."/>
            <person name="Liu H."/>
            <person name="Zhao H."/>
            <person name="Xu D."/>
            <person name="Zhang Y."/>
        </authorList>
    </citation>
    <scope>NUCLEOTIDE SEQUENCE [LARGE SCALE GENOMIC DNA]</scope>
    <source>
        <strain evidence="2">cv. Punajuju</strain>
        <tissue evidence="1">Leaves</tissue>
    </source>
</reference>
<reference evidence="2" key="1">
    <citation type="journal article" date="2022" name="Mol. Ecol. Resour.">
        <title>The genomes of chicory, endive, great burdock and yacon provide insights into Asteraceae palaeo-polyploidization history and plant inulin production.</title>
        <authorList>
            <person name="Fan W."/>
            <person name="Wang S."/>
            <person name="Wang H."/>
            <person name="Wang A."/>
            <person name="Jiang F."/>
            <person name="Liu H."/>
            <person name="Zhao H."/>
            <person name="Xu D."/>
            <person name="Zhang Y."/>
        </authorList>
    </citation>
    <scope>NUCLEOTIDE SEQUENCE [LARGE SCALE GENOMIC DNA]</scope>
    <source>
        <strain evidence="2">cv. Punajuju</strain>
    </source>
</reference>
<dbReference type="EMBL" id="CM042010">
    <property type="protein sequence ID" value="KAI3782186.1"/>
    <property type="molecule type" value="Genomic_DNA"/>
</dbReference>
<comment type="caution">
    <text evidence="1">The sequence shown here is derived from an EMBL/GenBank/DDBJ whole genome shotgun (WGS) entry which is preliminary data.</text>
</comment>